<keyword evidence="3 14" id="KW-0813">Transport</keyword>
<keyword evidence="20" id="KW-1185">Reference proteome</keyword>
<dbReference type="Pfam" id="PF07715">
    <property type="entry name" value="Plug"/>
    <property type="match status" value="1"/>
</dbReference>
<evidence type="ECO:0000256" key="9">
    <source>
        <dbReference type="ARBA" id="ARBA00023065"/>
    </source>
</evidence>
<reference evidence="19 20" key="1">
    <citation type="journal article" date="2020" name="G3 (Bethesda)">
        <title>CeMbio - The Caenorhabditis elegans Microbiome Resource.</title>
        <authorList>
            <person name="Dirksen P."/>
            <person name="Assie A."/>
            <person name="Zimmermann J."/>
            <person name="Zhang F."/>
            <person name="Tietje A.M."/>
            <person name="Marsh S.A."/>
            <person name="Felix M.A."/>
            <person name="Shapira M."/>
            <person name="Kaleta C."/>
            <person name="Schulenburg H."/>
            <person name="Samuel B."/>
        </authorList>
    </citation>
    <scope>NUCLEOTIDE SEQUENCE [LARGE SCALE GENOMIC DNA]</scope>
    <source>
        <strain evidence="19 20">BIGb0172</strain>
    </source>
</reference>
<proteinExistence type="inferred from homology"/>
<feature type="domain" description="TonB-dependent receptor-like beta-barrel" evidence="17">
    <location>
        <begin position="250"/>
        <end position="680"/>
    </location>
</feature>
<dbReference type="InterPro" id="IPR000531">
    <property type="entry name" value="Beta-barrel_TonB"/>
</dbReference>
<evidence type="ECO:0000256" key="3">
    <source>
        <dbReference type="ARBA" id="ARBA00022448"/>
    </source>
</evidence>
<dbReference type="PANTHER" id="PTHR32552:SF68">
    <property type="entry name" value="FERRICHROME OUTER MEMBRANE TRANSPORTER_PHAGE RECEPTOR"/>
    <property type="match status" value="1"/>
</dbReference>
<dbReference type="InterPro" id="IPR037066">
    <property type="entry name" value="Plug_dom_sf"/>
</dbReference>
<organism evidence="19 20">
    <name type="scientific">Comamonas piscis</name>
    <dbReference type="NCBI Taxonomy" id="1562974"/>
    <lineage>
        <taxon>Bacteria</taxon>
        <taxon>Pseudomonadati</taxon>
        <taxon>Pseudomonadota</taxon>
        <taxon>Betaproteobacteria</taxon>
        <taxon>Burkholderiales</taxon>
        <taxon>Comamonadaceae</taxon>
        <taxon>Comamonas</taxon>
    </lineage>
</organism>
<feature type="domain" description="TonB-dependent receptor plug" evidence="18">
    <location>
        <begin position="65"/>
        <end position="175"/>
    </location>
</feature>
<accession>A0A7G5EEK4</accession>
<evidence type="ECO:0000256" key="2">
    <source>
        <dbReference type="ARBA" id="ARBA00009810"/>
    </source>
</evidence>
<dbReference type="AlphaFoldDB" id="A0A7G5EEK4"/>
<evidence type="ECO:0000256" key="6">
    <source>
        <dbReference type="ARBA" id="ARBA00022692"/>
    </source>
</evidence>
<keyword evidence="7 16" id="KW-0732">Signal</keyword>
<dbReference type="GO" id="GO:0015344">
    <property type="term" value="F:siderophore uptake transmembrane transporter activity"/>
    <property type="evidence" value="ECO:0007669"/>
    <property type="project" value="TreeGrafter"/>
</dbReference>
<evidence type="ECO:0000256" key="7">
    <source>
        <dbReference type="ARBA" id="ARBA00022729"/>
    </source>
</evidence>
<keyword evidence="10 15" id="KW-0798">TonB box</keyword>
<evidence type="ECO:0000256" key="10">
    <source>
        <dbReference type="ARBA" id="ARBA00023077"/>
    </source>
</evidence>
<gene>
    <name evidence="19" type="ORF">HS961_06040</name>
</gene>
<evidence type="ECO:0000313" key="20">
    <source>
        <dbReference type="Proteomes" id="UP000515240"/>
    </source>
</evidence>
<evidence type="ECO:0000256" key="13">
    <source>
        <dbReference type="ARBA" id="ARBA00023237"/>
    </source>
</evidence>
<evidence type="ECO:0000256" key="12">
    <source>
        <dbReference type="ARBA" id="ARBA00023170"/>
    </source>
</evidence>
<dbReference type="Proteomes" id="UP000515240">
    <property type="component" value="Chromosome"/>
</dbReference>
<dbReference type="Gene3D" id="2.170.130.10">
    <property type="entry name" value="TonB-dependent receptor, plug domain"/>
    <property type="match status" value="1"/>
</dbReference>
<evidence type="ECO:0000256" key="4">
    <source>
        <dbReference type="ARBA" id="ARBA00022452"/>
    </source>
</evidence>
<dbReference type="PROSITE" id="PS52016">
    <property type="entry name" value="TONB_DEPENDENT_REC_3"/>
    <property type="match status" value="1"/>
</dbReference>
<dbReference type="PANTHER" id="PTHR32552">
    <property type="entry name" value="FERRICHROME IRON RECEPTOR-RELATED"/>
    <property type="match status" value="1"/>
</dbReference>
<dbReference type="InterPro" id="IPR039426">
    <property type="entry name" value="TonB-dep_rcpt-like"/>
</dbReference>
<dbReference type="GO" id="GO:0009279">
    <property type="term" value="C:cell outer membrane"/>
    <property type="evidence" value="ECO:0007669"/>
    <property type="project" value="UniProtKB-SubCell"/>
</dbReference>
<evidence type="ECO:0000256" key="5">
    <source>
        <dbReference type="ARBA" id="ARBA00022496"/>
    </source>
</evidence>
<keyword evidence="6 14" id="KW-0812">Transmembrane</keyword>
<sequence>MPIQVFSFSPLSPVAGAAALLCALSAAAQTAPATPSTPDATQAPAAEATLPTVSVRSAVGTADLLRLPASANVVEGRELQDRQMQVNLSEALGSVPGLTLNNRNNYAQDLQLSVRGYGARSTFGVRGLRLYVDGIPATMPDGQGQTSNVDISSLERVEVLRGPYSALYGNASGGVLSFYTEDPQGPLKLETGVSVGSDGQQRYSLKASGQTEGGMGYVLSTSRFMTDGYREHSAADRNLLNAKLVIPLAHDDKLTLVANHTRGDAQDPQGLTMAQWQADPRQASSVADQYNTRKSLEQQQLGATYDLRINAQQSLSLSAYYGHRSMLQYQSIPKAPQLAPGHAGGVIDMARDYAGARLVWVGEFDSIVPLQLSAGLDLQQMTENRQGYENFVGDTLGVRGQLRRDEKNKVSSTDPFVQARWQLAPRWSLDTGLRYSRVRFSSDDYYITPGNGDDSGSSRHSKLLPVASLSYQLSPQQTIYASVGRGFETPSITEMSYRNSGSGLNTDLRPTSSTQWELGYRQQLRGDALRGLWSAALFQSHSSDEIVTDQSAGGRTTYRNAGKTRRQGLELSAQLDLMRDWQLRAAYTWLDARFREDSGSGMAGQRLPGLARHNAYLGADWHFAPAWTVGMGVQASSNVQANDANTQAAPGYATTALSLGYRAQIAPRWTLAAFARVNNVFDKNYIGSVIVNDGNQRYFESAMGRNWASGVNVTYQF</sequence>
<evidence type="ECO:0000256" key="11">
    <source>
        <dbReference type="ARBA" id="ARBA00023136"/>
    </source>
</evidence>
<keyword evidence="4 14" id="KW-1134">Transmembrane beta strand</keyword>
<keyword evidence="11 14" id="KW-0472">Membrane</keyword>
<evidence type="ECO:0000256" key="14">
    <source>
        <dbReference type="PROSITE-ProRule" id="PRU01360"/>
    </source>
</evidence>
<dbReference type="KEGG" id="cpis:HS961_06040"/>
<evidence type="ECO:0000259" key="17">
    <source>
        <dbReference type="Pfam" id="PF00593"/>
    </source>
</evidence>
<comment type="subcellular location">
    <subcellularLocation>
        <location evidence="1 14">Cell outer membrane</location>
        <topology evidence="1 14">Multi-pass membrane protein</topology>
    </subcellularLocation>
</comment>
<dbReference type="InterPro" id="IPR036942">
    <property type="entry name" value="Beta-barrel_TonB_sf"/>
</dbReference>
<dbReference type="InterPro" id="IPR012910">
    <property type="entry name" value="Plug_dom"/>
</dbReference>
<keyword evidence="12 19" id="KW-0675">Receptor</keyword>
<dbReference type="CDD" id="cd01347">
    <property type="entry name" value="ligand_gated_channel"/>
    <property type="match status" value="1"/>
</dbReference>
<comment type="similarity">
    <text evidence="2 14 15">Belongs to the TonB-dependent receptor family.</text>
</comment>
<dbReference type="Pfam" id="PF00593">
    <property type="entry name" value="TonB_dep_Rec_b-barrel"/>
    <property type="match status" value="1"/>
</dbReference>
<protein>
    <submittedName>
        <fullName evidence="19">TonB-dependent receptor</fullName>
    </submittedName>
</protein>
<evidence type="ECO:0000256" key="15">
    <source>
        <dbReference type="RuleBase" id="RU003357"/>
    </source>
</evidence>
<keyword evidence="8" id="KW-0408">Iron</keyword>
<evidence type="ECO:0000256" key="1">
    <source>
        <dbReference type="ARBA" id="ARBA00004571"/>
    </source>
</evidence>
<keyword evidence="9" id="KW-0406">Ion transport</keyword>
<dbReference type="RefSeq" id="WP_182326848.1">
    <property type="nucleotide sequence ID" value="NZ_CP058554.1"/>
</dbReference>
<feature type="chain" id="PRO_5028824000" evidence="16">
    <location>
        <begin position="29"/>
        <end position="717"/>
    </location>
</feature>
<name>A0A7G5EEK4_9BURK</name>
<evidence type="ECO:0000313" key="19">
    <source>
        <dbReference type="EMBL" id="QMV72429.1"/>
    </source>
</evidence>
<dbReference type="Gene3D" id="2.40.170.20">
    <property type="entry name" value="TonB-dependent receptor, beta-barrel domain"/>
    <property type="match status" value="1"/>
</dbReference>
<dbReference type="SUPFAM" id="SSF56935">
    <property type="entry name" value="Porins"/>
    <property type="match status" value="1"/>
</dbReference>
<feature type="signal peptide" evidence="16">
    <location>
        <begin position="1"/>
        <end position="28"/>
    </location>
</feature>
<evidence type="ECO:0000256" key="8">
    <source>
        <dbReference type="ARBA" id="ARBA00023004"/>
    </source>
</evidence>
<evidence type="ECO:0000259" key="18">
    <source>
        <dbReference type="Pfam" id="PF07715"/>
    </source>
</evidence>
<keyword evidence="5" id="KW-0410">Iron transport</keyword>
<evidence type="ECO:0000256" key="16">
    <source>
        <dbReference type="SAM" id="SignalP"/>
    </source>
</evidence>
<keyword evidence="13 14" id="KW-0998">Cell outer membrane</keyword>
<dbReference type="EMBL" id="CP058554">
    <property type="protein sequence ID" value="QMV72429.1"/>
    <property type="molecule type" value="Genomic_DNA"/>
</dbReference>